<comment type="similarity">
    <text evidence="1">Belongs to the UPP synthase family.</text>
</comment>
<evidence type="ECO:0000313" key="5">
    <source>
        <dbReference type="Proteomes" id="UP001334084"/>
    </source>
</evidence>
<dbReference type="InterPro" id="IPR036424">
    <property type="entry name" value="UPP_synth-like_sf"/>
</dbReference>
<keyword evidence="3" id="KW-0812">Transmembrane</keyword>
<evidence type="ECO:0000256" key="3">
    <source>
        <dbReference type="SAM" id="Phobius"/>
    </source>
</evidence>
<accession>A0AAX4JAV2</accession>
<dbReference type="InterPro" id="IPR001441">
    <property type="entry name" value="UPP_synth-like"/>
</dbReference>
<keyword evidence="5" id="KW-1185">Reference proteome</keyword>
<keyword evidence="3" id="KW-0472">Membrane</keyword>
<protein>
    <submittedName>
        <fullName evidence="4">Undecaprenyl pyrophosphate synthetase (UPPS)</fullName>
    </submittedName>
</protein>
<name>A0AAX4JAV2_9MICR</name>
<evidence type="ECO:0000313" key="4">
    <source>
        <dbReference type="EMBL" id="WUR03016.1"/>
    </source>
</evidence>
<dbReference type="EMBL" id="CP142728">
    <property type="protein sequence ID" value="WUR03016.1"/>
    <property type="molecule type" value="Genomic_DNA"/>
</dbReference>
<dbReference type="KEGG" id="vnx:VNE69_03228"/>
<dbReference type="Proteomes" id="UP001334084">
    <property type="component" value="Chromosome 3"/>
</dbReference>
<dbReference type="GO" id="GO:0005783">
    <property type="term" value="C:endoplasmic reticulum"/>
    <property type="evidence" value="ECO:0007669"/>
    <property type="project" value="TreeGrafter"/>
</dbReference>
<keyword evidence="3" id="KW-1133">Transmembrane helix</keyword>
<dbReference type="GeneID" id="90540824"/>
<dbReference type="Gene3D" id="3.40.1180.10">
    <property type="entry name" value="Decaprenyl diphosphate synthase-like"/>
    <property type="match status" value="2"/>
</dbReference>
<sequence>MNLSNNTKTCKLKFLKIFLIKYLESIINSKYFLPFFRFLYKCKYLTNIYPVLIQFFPILCLLIYALYKKIKLFKNLKIAFIADGNRRYLKKMNKNVEQVKKEGLKKMWEIINLCQYLELSEVGFYCFSIKNFNRSHKEIQNVLQLLTHEINPKSYKIRVIGNMELLPENISNNLKKIVEKSKNNQGIIVNLFIAYSSQDEVENGIKFKGEVDLVIRTSGEKRLSDFLILQCCRGANIFFCNFLWPEITFMHVYLILLKYKLEQVFFK</sequence>
<dbReference type="PROSITE" id="PS01066">
    <property type="entry name" value="UPP_SYNTHASE"/>
    <property type="match status" value="1"/>
</dbReference>
<evidence type="ECO:0000256" key="1">
    <source>
        <dbReference type="ARBA" id="ARBA00005432"/>
    </source>
</evidence>
<dbReference type="PANTHER" id="PTHR10291:SF43">
    <property type="entry name" value="DEHYDRODOLICHYL DIPHOSPHATE SYNTHASE COMPLEX SUBUNIT DHDDS"/>
    <property type="match status" value="1"/>
</dbReference>
<dbReference type="InterPro" id="IPR018520">
    <property type="entry name" value="UPP_synth-like_CS"/>
</dbReference>
<dbReference type="GO" id="GO:0016094">
    <property type="term" value="P:polyprenol biosynthetic process"/>
    <property type="evidence" value="ECO:0007669"/>
    <property type="project" value="TreeGrafter"/>
</dbReference>
<dbReference type="GO" id="GO:0045547">
    <property type="term" value="F:ditrans,polycis-polyprenyl diphosphate synthase [(2E,6E)-farnesyl diphosphate specific] activity"/>
    <property type="evidence" value="ECO:0007669"/>
    <property type="project" value="TreeGrafter"/>
</dbReference>
<gene>
    <name evidence="4" type="ORF">VNE69_03228</name>
</gene>
<proteinExistence type="inferred from homology"/>
<organism evidence="4 5">
    <name type="scientific">Vairimorpha necatrix</name>
    <dbReference type="NCBI Taxonomy" id="6039"/>
    <lineage>
        <taxon>Eukaryota</taxon>
        <taxon>Fungi</taxon>
        <taxon>Fungi incertae sedis</taxon>
        <taxon>Microsporidia</taxon>
        <taxon>Nosematidae</taxon>
        <taxon>Vairimorpha</taxon>
    </lineage>
</organism>
<dbReference type="AlphaFoldDB" id="A0AAX4JAV2"/>
<dbReference type="RefSeq" id="XP_065329161.1">
    <property type="nucleotide sequence ID" value="XM_065473089.1"/>
</dbReference>
<evidence type="ECO:0000256" key="2">
    <source>
        <dbReference type="ARBA" id="ARBA00022679"/>
    </source>
</evidence>
<dbReference type="Pfam" id="PF01255">
    <property type="entry name" value="Prenyltransf"/>
    <property type="match status" value="2"/>
</dbReference>
<keyword evidence="2" id="KW-0808">Transferase</keyword>
<reference evidence="4" key="1">
    <citation type="journal article" date="2024" name="BMC Genomics">
        <title>Functional annotation of a divergent genome using sequence and structure-based similarity.</title>
        <authorList>
            <person name="Svedberg D."/>
            <person name="Winiger R.R."/>
            <person name="Berg A."/>
            <person name="Sharma H."/>
            <person name="Tellgren-Roth C."/>
            <person name="Debrunner-Vossbrinck B.A."/>
            <person name="Vossbrinck C.R."/>
            <person name="Barandun J."/>
        </authorList>
    </citation>
    <scope>NUCLEOTIDE SEQUENCE</scope>
    <source>
        <strain evidence="4">Illinois isolate</strain>
    </source>
</reference>
<dbReference type="SUPFAM" id="SSF64005">
    <property type="entry name" value="Undecaprenyl diphosphate synthase"/>
    <property type="match status" value="1"/>
</dbReference>
<dbReference type="PANTHER" id="PTHR10291">
    <property type="entry name" value="DEHYDRODOLICHYL DIPHOSPHATE SYNTHASE FAMILY MEMBER"/>
    <property type="match status" value="1"/>
</dbReference>
<feature type="transmembrane region" description="Helical" evidence="3">
    <location>
        <begin position="48"/>
        <end position="67"/>
    </location>
</feature>